<keyword evidence="4" id="KW-1185">Reference proteome</keyword>
<dbReference type="SUPFAM" id="SSF55811">
    <property type="entry name" value="Nudix"/>
    <property type="match status" value="1"/>
</dbReference>
<keyword evidence="1 3" id="KW-0378">Hydrolase</keyword>
<organism evidence="3 4">
    <name type="scientific">Corynebacterium humireducens NBRC 106098 = DSM 45392</name>
    <dbReference type="NCBI Taxonomy" id="1223515"/>
    <lineage>
        <taxon>Bacteria</taxon>
        <taxon>Bacillati</taxon>
        <taxon>Actinomycetota</taxon>
        <taxon>Actinomycetes</taxon>
        <taxon>Mycobacteriales</taxon>
        <taxon>Corynebacteriaceae</taxon>
        <taxon>Corynebacterium</taxon>
    </lineage>
</organism>
<feature type="domain" description="Nudix hydrolase" evidence="2">
    <location>
        <begin position="32"/>
        <end position="159"/>
    </location>
</feature>
<evidence type="ECO:0000313" key="4">
    <source>
        <dbReference type="Proteomes" id="UP000031524"/>
    </source>
</evidence>
<protein>
    <submittedName>
        <fullName evidence="3">NUDIX hydrolase</fullName>
    </submittedName>
</protein>
<dbReference type="PROSITE" id="PS51462">
    <property type="entry name" value="NUDIX"/>
    <property type="match status" value="1"/>
</dbReference>
<dbReference type="HOGENOM" id="CLU_060552_1_1_11"/>
<dbReference type="Gene3D" id="3.90.79.10">
    <property type="entry name" value="Nucleoside Triphosphate Pyrophosphohydrolase"/>
    <property type="match status" value="1"/>
</dbReference>
<dbReference type="PANTHER" id="PTHR10885">
    <property type="entry name" value="ISOPENTENYL-DIPHOSPHATE DELTA-ISOMERASE"/>
    <property type="match status" value="1"/>
</dbReference>
<dbReference type="InterPro" id="IPR015797">
    <property type="entry name" value="NUDIX_hydrolase-like_dom_sf"/>
</dbReference>
<dbReference type="CDD" id="cd04693">
    <property type="entry name" value="NUDIX_Hydrolase"/>
    <property type="match status" value="1"/>
</dbReference>
<dbReference type="EMBL" id="CP005286">
    <property type="protein sequence ID" value="AJE33038.1"/>
    <property type="molecule type" value="Genomic_DNA"/>
</dbReference>
<dbReference type="STRING" id="1223515.B842_05945"/>
<dbReference type="Proteomes" id="UP000031524">
    <property type="component" value="Chromosome"/>
</dbReference>
<dbReference type="GO" id="GO:0016787">
    <property type="term" value="F:hydrolase activity"/>
    <property type="evidence" value="ECO:0007669"/>
    <property type="project" value="UniProtKB-KW"/>
</dbReference>
<reference evidence="3 4" key="1">
    <citation type="submission" date="2013-04" db="EMBL/GenBank/DDBJ databases">
        <title>Complete genome sequence of Corynebacterium humireducens DSM 45392(T), isolated from a wastewater-fed microbial fuel cell.</title>
        <authorList>
            <person name="Ruckert C."/>
            <person name="Albersmeier A."/>
            <person name="Kalinowski J."/>
        </authorList>
    </citation>
    <scope>NUCLEOTIDE SEQUENCE [LARGE SCALE GENOMIC DNA]</scope>
    <source>
        <strain evidence="4">MFC-5</strain>
    </source>
</reference>
<proteinExistence type="predicted"/>
<accession>A0A0B5DA31</accession>
<dbReference type="OrthoDB" id="67499at2"/>
<evidence type="ECO:0000313" key="3">
    <source>
        <dbReference type="EMBL" id="AJE33038.1"/>
    </source>
</evidence>
<dbReference type="PANTHER" id="PTHR10885:SF0">
    <property type="entry name" value="ISOPENTENYL-DIPHOSPHATE DELTA-ISOMERASE"/>
    <property type="match status" value="1"/>
</dbReference>
<dbReference type="AlphaFoldDB" id="A0A0B5DA31"/>
<evidence type="ECO:0000259" key="2">
    <source>
        <dbReference type="PROSITE" id="PS51462"/>
    </source>
</evidence>
<dbReference type="KEGG" id="chm:B842_05945"/>
<dbReference type="InterPro" id="IPR000086">
    <property type="entry name" value="NUDIX_hydrolase_dom"/>
</dbReference>
<dbReference type="InterPro" id="IPR020084">
    <property type="entry name" value="NUDIX_hydrolase_CS"/>
</dbReference>
<dbReference type="Pfam" id="PF00293">
    <property type="entry name" value="NUDIX"/>
    <property type="match status" value="1"/>
</dbReference>
<dbReference type="PROSITE" id="PS00893">
    <property type="entry name" value="NUDIX_BOX"/>
    <property type="match status" value="1"/>
</dbReference>
<evidence type="ECO:0000256" key="1">
    <source>
        <dbReference type="ARBA" id="ARBA00022801"/>
    </source>
</evidence>
<sequence>MAPVTELWDILDDNRRPTGRTAPRQDGLVDGDLHVVVHVCLFNAAGEMLIQRRTETKRDWPGLWDFSVGGSIHAGETSREGALREVREELGLDVELGRPSFTFNFQYGFDDFYLLRHDVALPLAAVPNEEVAEVRWASPDDVVELLRAGEFINYRESVVRFVFDFLDHRNIFDSRDLRRGR</sequence>
<gene>
    <name evidence="3" type="ORF">B842_05945</name>
</gene>
<name>A0A0B5DA31_9CORY</name>